<dbReference type="GO" id="GO:0097367">
    <property type="term" value="F:carbohydrate derivative binding"/>
    <property type="evidence" value="ECO:0007669"/>
    <property type="project" value="InterPro"/>
</dbReference>
<dbReference type="GO" id="GO:0003700">
    <property type="term" value="F:DNA-binding transcription factor activity"/>
    <property type="evidence" value="ECO:0007669"/>
    <property type="project" value="InterPro"/>
</dbReference>
<dbReference type="SUPFAM" id="SSF53697">
    <property type="entry name" value="SIS domain"/>
    <property type="match status" value="1"/>
</dbReference>
<reference evidence="2 3" key="1">
    <citation type="submission" date="2019-11" db="EMBL/GenBank/DDBJ databases">
        <authorList>
            <person name="Dong K."/>
        </authorList>
    </citation>
    <scope>NUCLEOTIDE SEQUENCE [LARGE SCALE GENOMIC DNA]</scope>
    <source>
        <strain evidence="2 3">NBRC 111993</strain>
    </source>
</reference>
<dbReference type="RefSeq" id="WP_170295232.1">
    <property type="nucleotide sequence ID" value="NZ_WMIE01000011.1"/>
</dbReference>
<dbReference type="PROSITE" id="PS51071">
    <property type="entry name" value="HTH_RPIR"/>
    <property type="match status" value="1"/>
</dbReference>
<dbReference type="InterPro" id="IPR000281">
    <property type="entry name" value="HTH_RpiR"/>
</dbReference>
<comment type="caution">
    <text evidence="2">The sequence shown here is derived from an EMBL/GenBank/DDBJ whole genome shotgun (WGS) entry which is preliminary data.</text>
</comment>
<sequence>MTKPRELPHVITDLVARSEARLTDADARLLDILLQDPIRAAMDSGKEIAARAGVHPASAVRLARRLGFQGYPEFRAFLQDKLIDDAGGDFDNPAARISARLVRAEKGGILSSILDSEIGALEQVRHAVSDADVRGFAKALHGAQRIFVYGLGHSAALSALIALRLRRSGYDAVDLAALPHLAEFLTEMTGRDVLWLLSFRDPRPVVSALLRIATDRSATLLLLSDMNGLRIEPAPERSITVSRGGVGHSQSLVVPMTIANAVILDLAAIDEGRSLRSLEKFRSFRAALPPEIPR</sequence>
<dbReference type="SUPFAM" id="SSF46689">
    <property type="entry name" value="Homeodomain-like"/>
    <property type="match status" value="1"/>
</dbReference>
<dbReference type="AlphaFoldDB" id="A0A6L6JD72"/>
<dbReference type="InterPro" id="IPR009057">
    <property type="entry name" value="Homeodomain-like_sf"/>
</dbReference>
<evidence type="ECO:0000313" key="2">
    <source>
        <dbReference type="EMBL" id="MTH79155.1"/>
    </source>
</evidence>
<dbReference type="EMBL" id="WMIE01000011">
    <property type="protein sequence ID" value="MTH79155.1"/>
    <property type="molecule type" value="Genomic_DNA"/>
</dbReference>
<evidence type="ECO:0000313" key="3">
    <source>
        <dbReference type="Proteomes" id="UP000478183"/>
    </source>
</evidence>
<accession>A0A6L6JD72</accession>
<dbReference type="Proteomes" id="UP000478183">
    <property type="component" value="Unassembled WGS sequence"/>
</dbReference>
<dbReference type="GO" id="GO:0003677">
    <property type="term" value="F:DNA binding"/>
    <property type="evidence" value="ECO:0007669"/>
    <property type="project" value="InterPro"/>
</dbReference>
<dbReference type="Gene3D" id="3.40.50.10490">
    <property type="entry name" value="Glucose-6-phosphate isomerase like protein, domain 1"/>
    <property type="match status" value="1"/>
</dbReference>
<organism evidence="2 3">
    <name type="scientific">Paracoccus aestuariivivens</name>
    <dbReference type="NCBI Taxonomy" id="1820333"/>
    <lineage>
        <taxon>Bacteria</taxon>
        <taxon>Pseudomonadati</taxon>
        <taxon>Pseudomonadota</taxon>
        <taxon>Alphaproteobacteria</taxon>
        <taxon>Rhodobacterales</taxon>
        <taxon>Paracoccaceae</taxon>
        <taxon>Paracoccus</taxon>
    </lineage>
</organism>
<protein>
    <submittedName>
        <fullName evidence="2">MurR/RpiR family transcriptional regulator</fullName>
    </submittedName>
</protein>
<keyword evidence="3" id="KW-1185">Reference proteome</keyword>
<dbReference type="GO" id="GO:1901135">
    <property type="term" value="P:carbohydrate derivative metabolic process"/>
    <property type="evidence" value="ECO:0007669"/>
    <property type="project" value="InterPro"/>
</dbReference>
<dbReference type="InterPro" id="IPR046348">
    <property type="entry name" value="SIS_dom_sf"/>
</dbReference>
<feature type="domain" description="HTH rpiR-type" evidence="1">
    <location>
        <begin position="9"/>
        <end position="85"/>
    </location>
</feature>
<dbReference type="Gene3D" id="1.10.10.10">
    <property type="entry name" value="Winged helix-like DNA-binding domain superfamily/Winged helix DNA-binding domain"/>
    <property type="match status" value="1"/>
</dbReference>
<proteinExistence type="predicted"/>
<dbReference type="InterPro" id="IPR036388">
    <property type="entry name" value="WH-like_DNA-bd_sf"/>
</dbReference>
<evidence type="ECO:0000259" key="1">
    <source>
        <dbReference type="PROSITE" id="PS51071"/>
    </source>
</evidence>
<gene>
    <name evidence="2" type="ORF">GL286_15615</name>
</gene>
<dbReference type="PANTHER" id="PTHR30514">
    <property type="entry name" value="GLUCOKINASE"/>
    <property type="match status" value="1"/>
</dbReference>
<dbReference type="Pfam" id="PF01418">
    <property type="entry name" value="HTH_6"/>
    <property type="match status" value="1"/>
</dbReference>
<dbReference type="InterPro" id="IPR047640">
    <property type="entry name" value="RpiR-like"/>
</dbReference>
<name>A0A6L6JD72_9RHOB</name>